<evidence type="ECO:0000313" key="1">
    <source>
        <dbReference type="EMBL" id="KAJ8895975.1"/>
    </source>
</evidence>
<gene>
    <name evidence="1" type="ORF">PR048_001316</name>
</gene>
<protein>
    <submittedName>
        <fullName evidence="1">Uncharacterized protein</fullName>
    </submittedName>
</protein>
<proteinExistence type="predicted"/>
<name>A0ABQ9IIH8_9NEOP</name>
<reference evidence="1 2" key="1">
    <citation type="submission" date="2023-02" db="EMBL/GenBank/DDBJ databases">
        <title>LHISI_Scaffold_Assembly.</title>
        <authorList>
            <person name="Stuart O.P."/>
            <person name="Cleave R."/>
            <person name="Magrath M.J.L."/>
            <person name="Mikheyev A.S."/>
        </authorList>
    </citation>
    <scope>NUCLEOTIDE SEQUENCE [LARGE SCALE GENOMIC DNA]</scope>
    <source>
        <strain evidence="1">Daus_M_001</strain>
        <tissue evidence="1">Leg muscle</tissue>
    </source>
</reference>
<dbReference type="Proteomes" id="UP001159363">
    <property type="component" value="Chromosome 1"/>
</dbReference>
<comment type="caution">
    <text evidence="1">The sequence shown here is derived from an EMBL/GenBank/DDBJ whole genome shotgun (WGS) entry which is preliminary data.</text>
</comment>
<sequence>MVTSGVFVHVVTTDKISVVSRSNSSKRKKYGSMTDVMKKIRLSSHETGPDGKCQRLNCFDNVSPKQRLLNIKELNEMKTYDEQHLYLFGLMSINQVKQHRPIQDVNHAIFHDNAYTYKVRVSNGQKIIEAPVCAKAFVSIHGITTRRVQTLQKSGKALGAAPKDKHGKYNHIHSKRPPHIEKAVKEHIASFKVNTSHYSRGASKKLYLPPELNILTLCYSQHKTTGLRVTFPIRGHSYWECDRNMALIQLNTPAELPEHWWNHFSVAGVKPSAFHVIEVDQALLRSWTNFLSAEYKKKCPFAFRPMKEVFQHALGPLVHHRSTYNGAWESPSLKEPLRRSHPQDIKDAAAQDGGFRLPDYLYDGMLAAFFTL</sequence>
<organism evidence="1 2">
    <name type="scientific">Dryococelus australis</name>
    <dbReference type="NCBI Taxonomy" id="614101"/>
    <lineage>
        <taxon>Eukaryota</taxon>
        <taxon>Metazoa</taxon>
        <taxon>Ecdysozoa</taxon>
        <taxon>Arthropoda</taxon>
        <taxon>Hexapoda</taxon>
        <taxon>Insecta</taxon>
        <taxon>Pterygota</taxon>
        <taxon>Neoptera</taxon>
        <taxon>Polyneoptera</taxon>
        <taxon>Phasmatodea</taxon>
        <taxon>Verophasmatodea</taxon>
        <taxon>Anareolatae</taxon>
        <taxon>Phasmatidae</taxon>
        <taxon>Eurycanthinae</taxon>
        <taxon>Dryococelus</taxon>
    </lineage>
</organism>
<accession>A0ABQ9IIH8</accession>
<dbReference type="EMBL" id="JARBHB010000001">
    <property type="protein sequence ID" value="KAJ8895975.1"/>
    <property type="molecule type" value="Genomic_DNA"/>
</dbReference>
<evidence type="ECO:0000313" key="2">
    <source>
        <dbReference type="Proteomes" id="UP001159363"/>
    </source>
</evidence>
<keyword evidence="2" id="KW-1185">Reference proteome</keyword>